<keyword evidence="3" id="KW-1185">Reference proteome</keyword>
<dbReference type="AlphaFoldDB" id="A0ABD2KZ66"/>
<reference evidence="2 3" key="1">
    <citation type="submission" date="2024-10" db="EMBL/GenBank/DDBJ databases">
        <authorList>
            <person name="Kim D."/>
        </authorList>
    </citation>
    <scope>NUCLEOTIDE SEQUENCE [LARGE SCALE GENOMIC DNA]</scope>
    <source>
        <strain evidence="2">BH-2024</strain>
    </source>
</reference>
<organism evidence="2 3">
    <name type="scientific">Heterodera trifolii</name>
    <dbReference type="NCBI Taxonomy" id="157864"/>
    <lineage>
        <taxon>Eukaryota</taxon>
        <taxon>Metazoa</taxon>
        <taxon>Ecdysozoa</taxon>
        <taxon>Nematoda</taxon>
        <taxon>Chromadorea</taxon>
        <taxon>Rhabditida</taxon>
        <taxon>Tylenchina</taxon>
        <taxon>Tylenchomorpha</taxon>
        <taxon>Tylenchoidea</taxon>
        <taxon>Heteroderidae</taxon>
        <taxon>Heteroderinae</taxon>
        <taxon>Heterodera</taxon>
    </lineage>
</organism>
<protein>
    <submittedName>
        <fullName evidence="2">Uncharacterized protein</fullName>
    </submittedName>
</protein>
<feature type="region of interest" description="Disordered" evidence="1">
    <location>
        <begin position="70"/>
        <end position="118"/>
    </location>
</feature>
<dbReference type="Proteomes" id="UP001620626">
    <property type="component" value="Unassembled WGS sequence"/>
</dbReference>
<sequence>MFVQLIIASTMVNQKERKIVNFNLRTRVAARIPKPDIFVAPNPDPMILVLEAVGSVARLFARVARQFAKRRTNARGSRGSTERETVRTKQNKTIVNGVVANGNEFSTPEEDEPEREEA</sequence>
<feature type="compositionally biased region" description="Acidic residues" evidence="1">
    <location>
        <begin position="107"/>
        <end position="118"/>
    </location>
</feature>
<comment type="caution">
    <text evidence="2">The sequence shown here is derived from an EMBL/GenBank/DDBJ whole genome shotgun (WGS) entry which is preliminary data.</text>
</comment>
<gene>
    <name evidence="2" type="ORF">niasHT_016812</name>
</gene>
<name>A0ABD2KZ66_9BILA</name>
<dbReference type="EMBL" id="JBICBT010000594">
    <property type="protein sequence ID" value="KAL3108201.1"/>
    <property type="molecule type" value="Genomic_DNA"/>
</dbReference>
<proteinExistence type="predicted"/>
<evidence type="ECO:0000256" key="1">
    <source>
        <dbReference type="SAM" id="MobiDB-lite"/>
    </source>
</evidence>
<evidence type="ECO:0000313" key="3">
    <source>
        <dbReference type="Proteomes" id="UP001620626"/>
    </source>
</evidence>
<accession>A0ABD2KZ66</accession>
<evidence type="ECO:0000313" key="2">
    <source>
        <dbReference type="EMBL" id="KAL3108201.1"/>
    </source>
</evidence>